<dbReference type="InterPro" id="IPR028325">
    <property type="entry name" value="VG_K_chnl"/>
</dbReference>
<dbReference type="EMBL" id="JBHLTG010000001">
    <property type="protein sequence ID" value="MFC0676397.1"/>
    <property type="molecule type" value="Genomic_DNA"/>
</dbReference>
<keyword evidence="8 12" id="KW-1133">Transmembrane helix</keyword>
<feature type="domain" description="Ion transport" evidence="13">
    <location>
        <begin position="28"/>
        <end position="223"/>
    </location>
</feature>
<gene>
    <name evidence="14" type="ORF">ACFFGH_00850</name>
</gene>
<evidence type="ECO:0000256" key="12">
    <source>
        <dbReference type="SAM" id="Phobius"/>
    </source>
</evidence>
<keyword evidence="7" id="KW-0630">Potassium</keyword>
<evidence type="ECO:0000313" key="15">
    <source>
        <dbReference type="Proteomes" id="UP001589896"/>
    </source>
</evidence>
<evidence type="ECO:0000256" key="6">
    <source>
        <dbReference type="ARBA" id="ARBA00022882"/>
    </source>
</evidence>
<evidence type="ECO:0000259" key="13">
    <source>
        <dbReference type="Pfam" id="PF00520"/>
    </source>
</evidence>
<keyword evidence="5" id="KW-0631">Potassium channel</keyword>
<evidence type="ECO:0000256" key="4">
    <source>
        <dbReference type="ARBA" id="ARBA00022692"/>
    </source>
</evidence>
<evidence type="ECO:0000256" key="3">
    <source>
        <dbReference type="ARBA" id="ARBA00022538"/>
    </source>
</evidence>
<evidence type="ECO:0000256" key="8">
    <source>
        <dbReference type="ARBA" id="ARBA00022989"/>
    </source>
</evidence>
<evidence type="ECO:0000256" key="10">
    <source>
        <dbReference type="ARBA" id="ARBA00023136"/>
    </source>
</evidence>
<dbReference type="Gene3D" id="1.20.5.110">
    <property type="match status" value="1"/>
</dbReference>
<keyword evidence="15" id="KW-1185">Reference proteome</keyword>
<reference evidence="14 15" key="1">
    <citation type="submission" date="2024-09" db="EMBL/GenBank/DDBJ databases">
        <authorList>
            <person name="Sun Q."/>
            <person name="Mori K."/>
        </authorList>
    </citation>
    <scope>NUCLEOTIDE SEQUENCE [LARGE SCALE GENOMIC DNA]</scope>
    <source>
        <strain evidence="14 15">KCTC 23076</strain>
    </source>
</reference>
<keyword evidence="11" id="KW-0407">Ion channel</keyword>
<dbReference type="PANTHER" id="PTHR11537:SF254">
    <property type="entry name" value="POTASSIUM VOLTAGE-GATED CHANNEL PROTEIN SHAB"/>
    <property type="match status" value="1"/>
</dbReference>
<dbReference type="RefSeq" id="WP_386664026.1">
    <property type="nucleotide sequence ID" value="NZ_JBHLTG010000001.1"/>
</dbReference>
<feature type="transmembrane region" description="Helical" evidence="12">
    <location>
        <begin position="168"/>
        <end position="189"/>
    </location>
</feature>
<feature type="transmembrane region" description="Helical" evidence="12">
    <location>
        <begin position="53"/>
        <end position="72"/>
    </location>
</feature>
<keyword evidence="4 12" id="KW-0812">Transmembrane</keyword>
<evidence type="ECO:0000313" key="14">
    <source>
        <dbReference type="EMBL" id="MFC0676397.1"/>
    </source>
</evidence>
<dbReference type="Gene3D" id="1.10.287.70">
    <property type="match status" value="1"/>
</dbReference>
<organism evidence="14 15">
    <name type="scientific">Lysobacter korlensis</name>
    <dbReference type="NCBI Taxonomy" id="553636"/>
    <lineage>
        <taxon>Bacteria</taxon>
        <taxon>Pseudomonadati</taxon>
        <taxon>Pseudomonadota</taxon>
        <taxon>Gammaproteobacteria</taxon>
        <taxon>Lysobacterales</taxon>
        <taxon>Lysobacteraceae</taxon>
        <taxon>Lysobacter</taxon>
    </lineage>
</organism>
<dbReference type="InterPro" id="IPR027359">
    <property type="entry name" value="Volt_channel_dom_sf"/>
</dbReference>
<evidence type="ECO:0000256" key="7">
    <source>
        <dbReference type="ARBA" id="ARBA00022958"/>
    </source>
</evidence>
<name>A0ABV6RHD3_9GAMM</name>
<accession>A0ABV6RHD3</accession>
<keyword evidence="2" id="KW-0813">Transport</keyword>
<feature type="transmembrane region" description="Helical" evidence="12">
    <location>
        <begin position="140"/>
        <end position="162"/>
    </location>
</feature>
<proteinExistence type="predicted"/>
<keyword evidence="3" id="KW-0633">Potassium transport</keyword>
<dbReference type="Proteomes" id="UP001589896">
    <property type="component" value="Unassembled WGS sequence"/>
</dbReference>
<feature type="transmembrane region" description="Helical" evidence="12">
    <location>
        <begin position="23"/>
        <end position="41"/>
    </location>
</feature>
<keyword evidence="10 12" id="KW-0472">Membrane</keyword>
<keyword evidence="9" id="KW-0406">Ion transport</keyword>
<evidence type="ECO:0000256" key="1">
    <source>
        <dbReference type="ARBA" id="ARBA00004141"/>
    </source>
</evidence>
<sequence length="264" mass="29368">MKGTSASPSAPRRATWLRRMERWLELPMLLLSFAWIALFVIDEVRGLNASLQWAVNAIWIVFIAHFLVEFTLAPDKSNYLKRNWLSAVALVLPALRVFRVLRVARFMRAAGWLRSVRLVRVVGTFNRGMRALGRAMRRRGAGYVIALTVVVTFIGAAGMFAFERDSAASGINSFGDALWWTAMIMTTMGSEQWPQTTAGRVLCVLLSLYAFTVFGYVTAMLASFFVGRDAPAPPPPTDEAALARLEAQLAALREELAASREPPR</sequence>
<protein>
    <submittedName>
        <fullName evidence="14">Ion transporter</fullName>
    </submittedName>
</protein>
<dbReference type="Pfam" id="PF00520">
    <property type="entry name" value="Ion_trans"/>
    <property type="match status" value="1"/>
</dbReference>
<dbReference type="Gene3D" id="1.20.120.350">
    <property type="entry name" value="Voltage-gated potassium channels. Chain C"/>
    <property type="match status" value="1"/>
</dbReference>
<comment type="caution">
    <text evidence="14">The sequence shown here is derived from an EMBL/GenBank/DDBJ whole genome shotgun (WGS) entry which is preliminary data.</text>
</comment>
<keyword evidence="6" id="KW-0851">Voltage-gated channel</keyword>
<evidence type="ECO:0000256" key="9">
    <source>
        <dbReference type="ARBA" id="ARBA00023065"/>
    </source>
</evidence>
<dbReference type="InterPro" id="IPR005821">
    <property type="entry name" value="Ion_trans_dom"/>
</dbReference>
<evidence type="ECO:0000256" key="2">
    <source>
        <dbReference type="ARBA" id="ARBA00022448"/>
    </source>
</evidence>
<evidence type="ECO:0000256" key="5">
    <source>
        <dbReference type="ARBA" id="ARBA00022826"/>
    </source>
</evidence>
<dbReference type="PANTHER" id="PTHR11537">
    <property type="entry name" value="VOLTAGE-GATED POTASSIUM CHANNEL"/>
    <property type="match status" value="1"/>
</dbReference>
<evidence type="ECO:0000256" key="11">
    <source>
        <dbReference type="ARBA" id="ARBA00023303"/>
    </source>
</evidence>
<comment type="subcellular location">
    <subcellularLocation>
        <location evidence="1">Membrane</location>
        <topology evidence="1">Multi-pass membrane protein</topology>
    </subcellularLocation>
</comment>
<feature type="transmembrane region" description="Helical" evidence="12">
    <location>
        <begin position="201"/>
        <end position="226"/>
    </location>
</feature>
<dbReference type="SUPFAM" id="SSF81324">
    <property type="entry name" value="Voltage-gated potassium channels"/>
    <property type="match status" value="1"/>
</dbReference>